<feature type="region of interest" description="Disordered" evidence="1">
    <location>
        <begin position="386"/>
        <end position="499"/>
    </location>
</feature>
<feature type="region of interest" description="Disordered" evidence="1">
    <location>
        <begin position="145"/>
        <end position="182"/>
    </location>
</feature>
<proteinExistence type="predicted"/>
<sequence>MSYPWQLDANSLPSDNVQHPRVILVLGEPSQEALTPLLQSTHLSSSLLVIAAARKYRPPSNFTSTVAILRLSSPLISSESHTSTRLVNTLQRAHKIAQHWRSSSSPFPQFKEYEEEVPSVGYLSPTKSNNRLSWFGGGNGTATTNSSMTELGLATPPPTRSASRLSLSKRSPDSSTSISSLASPPIPAVNEANYAFDTIFNFLPALDSPDATLLKFAILVTTISRPFITCTLPSFSHSTLPKPSRRFSIRPAELDSTPSQQLSMIQPSPAHIVHLVPSARSSLIAPLETFCLSFAYPSHSLPTFSAPSRIDMGKPGPPPRPFILPPIVLGEVLPISRKWTITELILCGALDGPSWKSKSATNRAWLSSSNDIHVIGGSRAFQKSPARSNVLPNFSAPGYEPHRSSSLRNHAYSSHDEEDEKDDGTCHTSQWPTPPSSNSSSPTPSVAASAVSADPATKTTIRPLGPSNAGLLTPPESDTSDSSDTVKKRRGILKWIRRR</sequence>
<accession>A0AAV5AJU9</accession>
<dbReference type="EMBL" id="BPWL01000010">
    <property type="protein sequence ID" value="GJJ14927.1"/>
    <property type="molecule type" value="Genomic_DNA"/>
</dbReference>
<name>A0AAV5AJU9_9AGAM</name>
<feature type="compositionally biased region" description="Low complexity" evidence="1">
    <location>
        <begin position="436"/>
        <end position="457"/>
    </location>
</feature>
<reference evidence="2" key="1">
    <citation type="submission" date="2021-10" db="EMBL/GenBank/DDBJ databases">
        <title>De novo Genome Assembly of Clathrus columnatus (Basidiomycota, Fungi) Using Illumina and Nanopore Sequence Data.</title>
        <authorList>
            <person name="Ogiso-Tanaka E."/>
            <person name="Itagaki H."/>
            <person name="Hosoya T."/>
            <person name="Hosaka K."/>
        </authorList>
    </citation>
    <scope>NUCLEOTIDE SEQUENCE</scope>
    <source>
        <strain evidence="2">MO-923</strain>
    </source>
</reference>
<comment type="caution">
    <text evidence="2">The sequence shown here is derived from an EMBL/GenBank/DDBJ whole genome shotgun (WGS) entry which is preliminary data.</text>
</comment>
<gene>
    <name evidence="2" type="ORF">Clacol_009197</name>
</gene>
<organism evidence="2 3">
    <name type="scientific">Clathrus columnatus</name>
    <dbReference type="NCBI Taxonomy" id="1419009"/>
    <lineage>
        <taxon>Eukaryota</taxon>
        <taxon>Fungi</taxon>
        <taxon>Dikarya</taxon>
        <taxon>Basidiomycota</taxon>
        <taxon>Agaricomycotina</taxon>
        <taxon>Agaricomycetes</taxon>
        <taxon>Phallomycetidae</taxon>
        <taxon>Phallales</taxon>
        <taxon>Clathraceae</taxon>
        <taxon>Clathrus</taxon>
    </lineage>
</organism>
<feature type="compositionally biased region" description="Low complexity" evidence="1">
    <location>
        <begin position="160"/>
        <end position="182"/>
    </location>
</feature>
<protein>
    <submittedName>
        <fullName evidence="2">Uncharacterized protein</fullName>
    </submittedName>
</protein>
<evidence type="ECO:0000313" key="3">
    <source>
        <dbReference type="Proteomes" id="UP001050691"/>
    </source>
</evidence>
<keyword evidence="3" id="KW-1185">Reference proteome</keyword>
<evidence type="ECO:0000313" key="2">
    <source>
        <dbReference type="EMBL" id="GJJ14927.1"/>
    </source>
</evidence>
<dbReference type="Proteomes" id="UP001050691">
    <property type="component" value="Unassembled WGS sequence"/>
</dbReference>
<evidence type="ECO:0000256" key="1">
    <source>
        <dbReference type="SAM" id="MobiDB-lite"/>
    </source>
</evidence>
<feature type="compositionally biased region" description="Basic residues" evidence="1">
    <location>
        <begin position="487"/>
        <end position="499"/>
    </location>
</feature>
<dbReference type="AlphaFoldDB" id="A0AAV5AJU9"/>